<feature type="domain" description="Glycosyl transferase family 1" evidence="1">
    <location>
        <begin position="7"/>
        <end position="101"/>
    </location>
</feature>
<comment type="caution">
    <text evidence="2">The sequence shown here is derived from an EMBL/GenBank/DDBJ whole genome shotgun (WGS) entry which is preliminary data.</text>
</comment>
<evidence type="ECO:0000313" key="3">
    <source>
        <dbReference type="Proteomes" id="UP000580051"/>
    </source>
</evidence>
<reference evidence="2 3" key="1">
    <citation type="journal article" date="2020" name="Front. Microbiol.">
        <title>Single-cell genomics of novel Actinobacteria with the Wood-Ljungdahl pathway discovered in a serpentinizing system.</title>
        <authorList>
            <person name="Merino N."/>
            <person name="Kawai M."/>
            <person name="Boyd E.S."/>
            <person name="Colman D.R."/>
            <person name="McGlynn S.E."/>
            <person name="Nealson K.H."/>
            <person name="Kurokawa K."/>
            <person name="Hongoh Y."/>
        </authorList>
    </citation>
    <scope>NUCLEOTIDE SEQUENCE [LARGE SCALE GENOMIC DNA]</scope>
    <source>
        <strain evidence="2 3">S06</strain>
    </source>
</reference>
<dbReference type="PANTHER" id="PTHR45825">
    <property type="entry name" value="GRANULE-BOUND STARCH SYNTHASE 1, CHLOROPLASTIC/AMYLOPLASTIC"/>
    <property type="match status" value="1"/>
</dbReference>
<accession>A0A6V8NNP1</accession>
<evidence type="ECO:0000259" key="1">
    <source>
        <dbReference type="Pfam" id="PF00534"/>
    </source>
</evidence>
<dbReference type="Proteomes" id="UP000580051">
    <property type="component" value="Unassembled WGS sequence"/>
</dbReference>
<evidence type="ECO:0000313" key="2">
    <source>
        <dbReference type="EMBL" id="GFP21733.1"/>
    </source>
</evidence>
<dbReference type="Gene3D" id="3.40.50.2000">
    <property type="entry name" value="Glycogen Phosphorylase B"/>
    <property type="match status" value="2"/>
</dbReference>
<gene>
    <name evidence="2" type="ORF">HKBW3S06_00960</name>
</gene>
<organism evidence="2 3">
    <name type="scientific">Candidatus Hakubella thermalkaliphila</name>
    <dbReference type="NCBI Taxonomy" id="2754717"/>
    <lineage>
        <taxon>Bacteria</taxon>
        <taxon>Bacillati</taxon>
        <taxon>Actinomycetota</taxon>
        <taxon>Actinomycetota incertae sedis</taxon>
        <taxon>Candidatus Hakubellales</taxon>
        <taxon>Candidatus Hakubellaceae</taxon>
        <taxon>Candidatus Hakubella</taxon>
    </lineage>
</organism>
<name>A0A6V8NNP1_9ACTN</name>
<dbReference type="GO" id="GO:0016757">
    <property type="term" value="F:glycosyltransferase activity"/>
    <property type="evidence" value="ECO:0007669"/>
    <property type="project" value="InterPro"/>
</dbReference>
<dbReference type="AlphaFoldDB" id="A0A6V8NNP1"/>
<dbReference type="Pfam" id="PF00534">
    <property type="entry name" value="Glycos_transf_1"/>
    <property type="match status" value="1"/>
</dbReference>
<dbReference type="RefSeq" id="WP_258187165.1">
    <property type="nucleotide sequence ID" value="NZ_BLRV01000092.1"/>
</dbReference>
<proteinExistence type="predicted"/>
<dbReference type="InterPro" id="IPR001296">
    <property type="entry name" value="Glyco_trans_1"/>
</dbReference>
<protein>
    <submittedName>
        <fullName evidence="2">Starch synthase</fullName>
    </submittedName>
</protein>
<dbReference type="PANTHER" id="PTHR45825:SF11">
    <property type="entry name" value="ALPHA AMYLASE DOMAIN-CONTAINING PROTEIN"/>
    <property type="match status" value="1"/>
</dbReference>
<sequence>MKTYFLSYFLSNMKAFIKFDAALAQRIYAGCDMFLMPSRFEPCGLGQLISMAYGTIPIVRRTGGLADTVKDFDPRTGTGIGFVFQNYNAMHLLVAIVRALEHFRNEGTWRSLMERAMSCDFSWDSSAHKYEEIYKLAIELRKKGH</sequence>
<dbReference type="SUPFAM" id="SSF53756">
    <property type="entry name" value="UDP-Glycosyltransferase/glycogen phosphorylase"/>
    <property type="match status" value="1"/>
</dbReference>
<dbReference type="EMBL" id="BLRV01000092">
    <property type="protein sequence ID" value="GFP21733.1"/>
    <property type="molecule type" value="Genomic_DNA"/>
</dbReference>